<dbReference type="EMBL" id="UINC01076726">
    <property type="protein sequence ID" value="SVC16166.1"/>
    <property type="molecule type" value="Genomic_DNA"/>
</dbReference>
<name>A0A382JWQ9_9ZZZZ</name>
<feature type="compositionally biased region" description="Polar residues" evidence="1">
    <location>
        <begin position="1"/>
        <end position="11"/>
    </location>
</feature>
<evidence type="ECO:0000313" key="2">
    <source>
        <dbReference type="EMBL" id="SVC16166.1"/>
    </source>
</evidence>
<reference evidence="2" key="1">
    <citation type="submission" date="2018-05" db="EMBL/GenBank/DDBJ databases">
        <authorList>
            <person name="Lanie J.A."/>
            <person name="Ng W.-L."/>
            <person name="Kazmierczak K.M."/>
            <person name="Andrzejewski T.M."/>
            <person name="Davidsen T.M."/>
            <person name="Wayne K.J."/>
            <person name="Tettelin H."/>
            <person name="Glass J.I."/>
            <person name="Rusch D."/>
            <person name="Podicherti R."/>
            <person name="Tsui H.-C.T."/>
            <person name="Winkler M.E."/>
        </authorList>
    </citation>
    <scope>NUCLEOTIDE SEQUENCE</scope>
</reference>
<accession>A0A382JWQ9</accession>
<proteinExistence type="predicted"/>
<feature type="non-terminal residue" evidence="2">
    <location>
        <position position="1"/>
    </location>
</feature>
<organism evidence="2">
    <name type="scientific">marine metagenome</name>
    <dbReference type="NCBI Taxonomy" id="408172"/>
    <lineage>
        <taxon>unclassified sequences</taxon>
        <taxon>metagenomes</taxon>
        <taxon>ecological metagenomes</taxon>
    </lineage>
</organism>
<dbReference type="AlphaFoldDB" id="A0A382JWQ9"/>
<protein>
    <submittedName>
        <fullName evidence="2">Uncharacterized protein</fullName>
    </submittedName>
</protein>
<gene>
    <name evidence="2" type="ORF">METZ01_LOCUS269020</name>
</gene>
<sequence length="25" mass="2724">GRRSSSRSCCNDGTGYVPPELVQRV</sequence>
<feature type="non-terminal residue" evidence="2">
    <location>
        <position position="25"/>
    </location>
</feature>
<evidence type="ECO:0000256" key="1">
    <source>
        <dbReference type="SAM" id="MobiDB-lite"/>
    </source>
</evidence>
<feature type="region of interest" description="Disordered" evidence="1">
    <location>
        <begin position="1"/>
        <end position="25"/>
    </location>
</feature>